<feature type="domain" description="GSCFA" evidence="1">
    <location>
        <begin position="52"/>
        <end position="313"/>
    </location>
</feature>
<evidence type="ECO:0000259" key="1">
    <source>
        <dbReference type="Pfam" id="PF08885"/>
    </source>
</evidence>
<proteinExistence type="predicted"/>
<sequence length="441" mass="49738">MPIEKTPADAVYARLAGNKERVYPRPARGGERLHPYAQPAVKAGFQFDKNAKIFASGSCFARNIEKSLKFINANVVSSDPAALAHHPEKTAFQLYNKYTIHSILNEFKWALSDAGKTQTETLVEIAPDKYIDLQISPSYDVSGTFDEMAAQRLAYNQSFGAAANADVIIITLGLVEAWYDCETGVYLNLAPPKPLIQKYPNRFEFHLLDYDDIMNALCETYDLLRKGRKDNPPKMLFTVSPVGLASTFREQDVLIANCYSKSVQRAAIDAFVATHDASYFPSYEYVTLTDRKFAWGQQDYRHVRQETVDRIMADVLLAYVGPSQQQALLYTRGHAQALFDHGDYDGAINLIESYQNEHGEEVEMFWLYAQALNRAKRPLEAAHICTKITAANAQATRPAARTAINIYKAQKMPDELKSMLDFYAKTFPEDVDFLARYPSQN</sequence>
<organism evidence="2 3">
    <name type="scientific">Paramylibacter kogurei</name>
    <dbReference type="NCBI Taxonomy" id="1889778"/>
    <lineage>
        <taxon>Bacteria</taxon>
        <taxon>Pseudomonadati</taxon>
        <taxon>Pseudomonadota</taxon>
        <taxon>Alphaproteobacteria</taxon>
        <taxon>Rhodobacterales</taxon>
        <taxon>Paracoccaceae</taxon>
        <taxon>Paramylibacter</taxon>
    </lineage>
</organism>
<reference evidence="2 3" key="1">
    <citation type="submission" date="2016-08" db="EMBL/GenBank/DDBJ databases">
        <title>Draft genome of Amylibacter sp. strain 4G11.</title>
        <authorList>
            <person name="Wong S.-K."/>
            <person name="Hamasaki K."/>
            <person name="Yoshizawa S."/>
        </authorList>
    </citation>
    <scope>NUCLEOTIDE SEQUENCE [LARGE SCALE GENOMIC DNA]</scope>
    <source>
        <strain evidence="2 3">4G11</strain>
    </source>
</reference>
<dbReference type="InterPro" id="IPR014982">
    <property type="entry name" value="GSCFA"/>
</dbReference>
<dbReference type="AlphaFoldDB" id="A0A2G5KD33"/>
<dbReference type="Pfam" id="PF08885">
    <property type="entry name" value="GSCFA"/>
    <property type="match status" value="1"/>
</dbReference>
<name>A0A2G5KD33_9RHOB</name>
<evidence type="ECO:0000313" key="3">
    <source>
        <dbReference type="Proteomes" id="UP000231516"/>
    </source>
</evidence>
<gene>
    <name evidence="2" type="ORF">BFP76_10815</name>
</gene>
<evidence type="ECO:0000313" key="2">
    <source>
        <dbReference type="EMBL" id="PIB26740.1"/>
    </source>
</evidence>
<dbReference type="RefSeq" id="WP_099591226.1">
    <property type="nucleotide sequence ID" value="NZ_MDGM01000002.1"/>
</dbReference>
<protein>
    <recommendedName>
        <fullName evidence="1">GSCFA domain-containing protein</fullName>
    </recommendedName>
</protein>
<dbReference type="InterPro" id="IPR011990">
    <property type="entry name" value="TPR-like_helical_dom_sf"/>
</dbReference>
<dbReference type="Proteomes" id="UP000231516">
    <property type="component" value="Unassembled WGS sequence"/>
</dbReference>
<comment type="caution">
    <text evidence="2">The sequence shown here is derived from an EMBL/GenBank/DDBJ whole genome shotgun (WGS) entry which is preliminary data.</text>
</comment>
<dbReference type="OrthoDB" id="369216at2"/>
<dbReference type="Gene3D" id="1.25.40.10">
    <property type="entry name" value="Tetratricopeptide repeat domain"/>
    <property type="match status" value="1"/>
</dbReference>
<dbReference type="EMBL" id="MDGM01000002">
    <property type="protein sequence ID" value="PIB26740.1"/>
    <property type="molecule type" value="Genomic_DNA"/>
</dbReference>
<accession>A0A2G5KD33</accession>
<keyword evidence="3" id="KW-1185">Reference proteome</keyword>